<dbReference type="GO" id="GO:0016491">
    <property type="term" value="F:oxidoreductase activity"/>
    <property type="evidence" value="ECO:0007669"/>
    <property type="project" value="UniProtKB-KW"/>
</dbReference>
<dbReference type="EMBL" id="RJKX01000011">
    <property type="protein sequence ID" value="ROQ01080.1"/>
    <property type="molecule type" value="Genomic_DNA"/>
</dbReference>
<sequence length="332" mass="33463">MAVMATDALVELATAVLVAAGTEPGNAAVVADALVAADADQIASHGVARLPAYADQVRSGKVDGHARPRLEQTAAATLRVDAADGFAFPAVRLGLDRAIALAPQTGIVAVGVHRSHHFGVAGHHVERLAAAGLVGLAFTNSPAALAPWGGNRPIYGTNPIAFACPRRGQGPLVVDLSLSKVARGRIMVAAQKGEAIPEGWAVDGQGRPTTDAKAALAGTMLPLGDAKGAALALMVELLAAGLTGGNYGFEAGSFFTADGSKPRIGHLFIAIHPPALAGDGFLDRVAILLDAATGQDGVRLPGDRRLAARTQAAAGGVSVPDALLADLRARAG</sequence>
<dbReference type="InterPro" id="IPR003767">
    <property type="entry name" value="Malate/L-lactate_DH-like"/>
</dbReference>
<comment type="similarity">
    <text evidence="1">Belongs to the LDH2/MDH2 oxidoreductase family.</text>
</comment>
<accession>A0A3N1MEC5</accession>
<evidence type="ECO:0000256" key="2">
    <source>
        <dbReference type="ARBA" id="ARBA00023002"/>
    </source>
</evidence>
<evidence type="ECO:0000313" key="3">
    <source>
        <dbReference type="EMBL" id="ROQ01080.1"/>
    </source>
</evidence>
<evidence type="ECO:0000256" key="1">
    <source>
        <dbReference type="ARBA" id="ARBA00006056"/>
    </source>
</evidence>
<dbReference type="PANTHER" id="PTHR11091">
    <property type="entry name" value="OXIDOREDUCTASE-RELATED"/>
    <property type="match status" value="1"/>
</dbReference>
<dbReference type="Gene3D" id="3.30.1370.60">
    <property type="entry name" value="Hypothetical oxidoreductase yiak, domain 2"/>
    <property type="match status" value="1"/>
</dbReference>
<dbReference type="SUPFAM" id="SSF89733">
    <property type="entry name" value="L-sulfolactate dehydrogenase-like"/>
    <property type="match status" value="1"/>
</dbReference>
<protein>
    <submittedName>
        <fullName evidence="3">(2R)-3-sulfolactate dehydrogenase (NADP+)</fullName>
    </submittedName>
</protein>
<dbReference type="OrthoDB" id="9811519at2"/>
<keyword evidence="2" id="KW-0560">Oxidoreductase</keyword>
<dbReference type="RefSeq" id="WP_123687880.1">
    <property type="nucleotide sequence ID" value="NZ_AP019700.1"/>
</dbReference>
<name>A0A3N1MEC5_9PROT</name>
<dbReference type="AlphaFoldDB" id="A0A3N1MEC5"/>
<dbReference type="Proteomes" id="UP000278222">
    <property type="component" value="Unassembled WGS sequence"/>
</dbReference>
<dbReference type="Pfam" id="PF02615">
    <property type="entry name" value="Ldh_2"/>
    <property type="match status" value="1"/>
</dbReference>
<proteinExistence type="inferred from homology"/>
<dbReference type="InterPro" id="IPR043144">
    <property type="entry name" value="Mal/L-sulf/L-lact_DH-like_ah"/>
</dbReference>
<reference evidence="3 4" key="1">
    <citation type="submission" date="2018-11" db="EMBL/GenBank/DDBJ databases">
        <title>Genomic Encyclopedia of Type Strains, Phase IV (KMG-IV): sequencing the most valuable type-strain genomes for metagenomic binning, comparative biology and taxonomic classification.</title>
        <authorList>
            <person name="Goeker M."/>
        </authorList>
    </citation>
    <scope>NUCLEOTIDE SEQUENCE [LARGE SCALE GENOMIC DNA]</scope>
    <source>
        <strain evidence="3 4">DSM 5900</strain>
    </source>
</reference>
<organism evidence="3 4">
    <name type="scientific">Stella humosa</name>
    <dbReference type="NCBI Taxonomy" id="94"/>
    <lineage>
        <taxon>Bacteria</taxon>
        <taxon>Pseudomonadati</taxon>
        <taxon>Pseudomonadota</taxon>
        <taxon>Alphaproteobacteria</taxon>
        <taxon>Rhodospirillales</taxon>
        <taxon>Stellaceae</taxon>
        <taxon>Stella</taxon>
    </lineage>
</organism>
<comment type="caution">
    <text evidence="3">The sequence shown here is derived from an EMBL/GenBank/DDBJ whole genome shotgun (WGS) entry which is preliminary data.</text>
</comment>
<keyword evidence="4" id="KW-1185">Reference proteome</keyword>
<dbReference type="InterPro" id="IPR043143">
    <property type="entry name" value="Mal/L-sulf/L-lact_DH-like_NADP"/>
</dbReference>
<evidence type="ECO:0000313" key="4">
    <source>
        <dbReference type="Proteomes" id="UP000278222"/>
    </source>
</evidence>
<dbReference type="PANTHER" id="PTHR11091:SF0">
    <property type="entry name" value="MALATE DEHYDROGENASE"/>
    <property type="match status" value="1"/>
</dbReference>
<gene>
    <name evidence="3" type="ORF">EDC65_0254</name>
</gene>
<dbReference type="Gene3D" id="1.10.1530.10">
    <property type="match status" value="1"/>
</dbReference>
<dbReference type="InterPro" id="IPR036111">
    <property type="entry name" value="Mal/L-sulfo/L-lacto_DH-like_sf"/>
</dbReference>